<feature type="transmembrane region" description="Helical" evidence="7">
    <location>
        <begin position="349"/>
        <end position="370"/>
    </location>
</feature>
<evidence type="ECO:0000256" key="1">
    <source>
        <dbReference type="ARBA" id="ARBA00004651"/>
    </source>
</evidence>
<dbReference type="STRING" id="67285.AQI88_08300"/>
<protein>
    <recommendedName>
        <fullName evidence="8">Major facilitator superfamily (MFS) profile domain-containing protein</fullName>
    </recommendedName>
</protein>
<evidence type="ECO:0000256" key="7">
    <source>
        <dbReference type="SAM" id="Phobius"/>
    </source>
</evidence>
<feature type="transmembrane region" description="Helical" evidence="7">
    <location>
        <begin position="197"/>
        <end position="220"/>
    </location>
</feature>
<reference evidence="9 10" key="1">
    <citation type="submission" date="2015-10" db="EMBL/GenBank/DDBJ databases">
        <title>Draft genome sequence of Streptomyces cellostaticus DSM 40189, type strain for the species Streptomyces cellostaticus.</title>
        <authorList>
            <person name="Ruckert C."/>
            <person name="Winkler A."/>
            <person name="Kalinowski J."/>
            <person name="Kampfer P."/>
            <person name="Glaeser S."/>
        </authorList>
    </citation>
    <scope>NUCLEOTIDE SEQUENCE [LARGE SCALE GENOMIC DNA]</scope>
    <source>
        <strain evidence="9 10">DSM 40189</strain>
    </source>
</reference>
<evidence type="ECO:0000256" key="5">
    <source>
        <dbReference type="ARBA" id="ARBA00022989"/>
    </source>
</evidence>
<dbReference type="PRINTS" id="PR01035">
    <property type="entry name" value="TCRTETA"/>
</dbReference>
<dbReference type="InterPro" id="IPR001958">
    <property type="entry name" value="Tet-R_TetA/multi-R_MdtG-like"/>
</dbReference>
<evidence type="ECO:0000256" key="6">
    <source>
        <dbReference type="ARBA" id="ARBA00023136"/>
    </source>
</evidence>
<sequence>MSFTGIVMLTVGMVAPILPLYFKDAGIAVGENGALIAVSGFMSALAALFAGNAADRFDRKKFMGVSGVALGILPLGYLIAHSAGAFIALRVLQGLAAPLAGVAAQAILMELAQRSGHRGEVMGAERTVSSGTFVAGPIVGGAIGGLIALRAVFVFQACLIIAGTLLALLLLRGEEGPSRRPVKLLSLPEFMRDRVTLALLALLLFDFMNFQVLTFVLPLYGRDHGISAATVGLLITVQSLAYALLQGPVGKLADGKRAIPVLATCTVAGGPVVWLCSLTSNPWLIGGLMVLFGLASAPVFLVVMMTVADAAGERAGVAMGLINAVIYVAAGLAPLVSALLSEISIQQGFLAPVINSLLSIPLLVIVWRWAASPHTAEAGPEKMPENTSASAEDQ</sequence>
<dbReference type="CDD" id="cd17325">
    <property type="entry name" value="MFS_MdtG_SLC18_like"/>
    <property type="match status" value="1"/>
</dbReference>
<dbReference type="OrthoDB" id="8596007at2"/>
<dbReference type="Gene3D" id="1.20.1250.20">
    <property type="entry name" value="MFS general substrate transporter like domains"/>
    <property type="match status" value="2"/>
</dbReference>
<keyword evidence="4 7" id="KW-0812">Transmembrane</keyword>
<comment type="caution">
    <text evidence="9">The sequence shown here is derived from an EMBL/GenBank/DDBJ whole genome shotgun (WGS) entry which is preliminary data.</text>
</comment>
<gene>
    <name evidence="9" type="ORF">AQI88_08300</name>
</gene>
<dbReference type="RefSeq" id="WP_066994317.1">
    <property type="nucleotide sequence ID" value="NZ_BNDU01000004.1"/>
</dbReference>
<name>A0A124HDD6_9ACTN</name>
<keyword evidence="2" id="KW-0813">Transport</keyword>
<dbReference type="Pfam" id="PF07690">
    <property type="entry name" value="MFS_1"/>
    <property type="match status" value="1"/>
</dbReference>
<feature type="transmembrane region" description="Helical" evidence="7">
    <location>
        <begin position="226"/>
        <end position="245"/>
    </location>
</feature>
<dbReference type="SUPFAM" id="SSF103473">
    <property type="entry name" value="MFS general substrate transporter"/>
    <property type="match status" value="1"/>
</dbReference>
<evidence type="ECO:0000256" key="2">
    <source>
        <dbReference type="ARBA" id="ARBA00022448"/>
    </source>
</evidence>
<accession>A0A124HDD6</accession>
<evidence type="ECO:0000256" key="3">
    <source>
        <dbReference type="ARBA" id="ARBA00022475"/>
    </source>
</evidence>
<dbReference type="GO" id="GO:0022857">
    <property type="term" value="F:transmembrane transporter activity"/>
    <property type="evidence" value="ECO:0007669"/>
    <property type="project" value="InterPro"/>
</dbReference>
<evidence type="ECO:0000256" key="4">
    <source>
        <dbReference type="ARBA" id="ARBA00022692"/>
    </source>
</evidence>
<feature type="transmembrane region" description="Helical" evidence="7">
    <location>
        <begin position="62"/>
        <end position="80"/>
    </location>
</feature>
<dbReference type="PANTHER" id="PTHR23517">
    <property type="entry name" value="RESISTANCE PROTEIN MDTM, PUTATIVE-RELATED-RELATED"/>
    <property type="match status" value="1"/>
</dbReference>
<feature type="transmembrane region" description="Helical" evidence="7">
    <location>
        <begin position="257"/>
        <end position="277"/>
    </location>
</feature>
<feature type="transmembrane region" description="Helical" evidence="7">
    <location>
        <begin position="315"/>
        <end position="337"/>
    </location>
</feature>
<evidence type="ECO:0000313" key="9">
    <source>
        <dbReference type="EMBL" id="KUM97266.1"/>
    </source>
</evidence>
<dbReference type="InterPro" id="IPR050171">
    <property type="entry name" value="MFS_Transporters"/>
</dbReference>
<dbReference type="InterPro" id="IPR020846">
    <property type="entry name" value="MFS_dom"/>
</dbReference>
<dbReference type="AlphaFoldDB" id="A0A124HDD6"/>
<evidence type="ECO:0000259" key="8">
    <source>
        <dbReference type="PROSITE" id="PS50850"/>
    </source>
</evidence>
<feature type="transmembrane region" description="Helical" evidence="7">
    <location>
        <begin position="153"/>
        <end position="171"/>
    </location>
</feature>
<evidence type="ECO:0000313" key="10">
    <source>
        <dbReference type="Proteomes" id="UP000054241"/>
    </source>
</evidence>
<keyword evidence="3" id="KW-1003">Cell membrane</keyword>
<dbReference type="InterPro" id="IPR011701">
    <property type="entry name" value="MFS"/>
</dbReference>
<dbReference type="EMBL" id="LMWL01000011">
    <property type="protein sequence ID" value="KUM97266.1"/>
    <property type="molecule type" value="Genomic_DNA"/>
</dbReference>
<comment type="subcellular location">
    <subcellularLocation>
        <location evidence="1">Cell membrane</location>
        <topology evidence="1">Multi-pass membrane protein</topology>
    </subcellularLocation>
</comment>
<keyword evidence="10" id="KW-1185">Reference proteome</keyword>
<feature type="transmembrane region" description="Helical" evidence="7">
    <location>
        <begin position="128"/>
        <end position="147"/>
    </location>
</feature>
<keyword evidence="5 7" id="KW-1133">Transmembrane helix</keyword>
<feature type="transmembrane region" description="Helical" evidence="7">
    <location>
        <begin position="5"/>
        <end position="22"/>
    </location>
</feature>
<dbReference type="GO" id="GO:0005886">
    <property type="term" value="C:plasma membrane"/>
    <property type="evidence" value="ECO:0007669"/>
    <property type="project" value="UniProtKB-SubCell"/>
</dbReference>
<organism evidence="9 10">
    <name type="scientific">Streptomyces cellostaticus</name>
    <dbReference type="NCBI Taxonomy" id="67285"/>
    <lineage>
        <taxon>Bacteria</taxon>
        <taxon>Bacillati</taxon>
        <taxon>Actinomycetota</taxon>
        <taxon>Actinomycetes</taxon>
        <taxon>Kitasatosporales</taxon>
        <taxon>Streptomycetaceae</taxon>
        <taxon>Streptomyces</taxon>
    </lineage>
</organism>
<dbReference type="InterPro" id="IPR036259">
    <property type="entry name" value="MFS_trans_sf"/>
</dbReference>
<feature type="transmembrane region" description="Helical" evidence="7">
    <location>
        <begin position="34"/>
        <end position="50"/>
    </location>
</feature>
<dbReference type="Proteomes" id="UP000054241">
    <property type="component" value="Unassembled WGS sequence"/>
</dbReference>
<proteinExistence type="predicted"/>
<keyword evidence="6 7" id="KW-0472">Membrane</keyword>
<feature type="domain" description="Major facilitator superfamily (MFS) profile" evidence="8">
    <location>
        <begin position="1"/>
        <end position="376"/>
    </location>
</feature>
<dbReference type="PROSITE" id="PS50850">
    <property type="entry name" value="MFS"/>
    <property type="match status" value="1"/>
</dbReference>
<feature type="transmembrane region" description="Helical" evidence="7">
    <location>
        <begin position="283"/>
        <end position="303"/>
    </location>
</feature>